<proteinExistence type="predicted"/>
<sequence>MAFWNRIINWFKDLSARDRLINDFNRSARDSFTGLSVSTLLEAMTKKGDPSYSHECSSILLRTGFCIRATAGRALTKEEMLYIGTVILSNQLLTRRLFVLGYDTLMVEDIVGEKRVKWAIKNFTNIGFMLR</sequence>
<reference evidence="1" key="2">
    <citation type="journal article" date="2021" name="PeerJ">
        <title>Extensive microbial diversity within the chicken gut microbiome revealed by metagenomics and culture.</title>
        <authorList>
            <person name="Gilroy R."/>
            <person name="Ravi A."/>
            <person name="Getino M."/>
            <person name="Pursley I."/>
            <person name="Horton D.L."/>
            <person name="Alikhan N.F."/>
            <person name="Baker D."/>
            <person name="Gharbi K."/>
            <person name="Hall N."/>
            <person name="Watson M."/>
            <person name="Adriaenssens E.M."/>
            <person name="Foster-Nyarko E."/>
            <person name="Jarju S."/>
            <person name="Secka A."/>
            <person name="Antonio M."/>
            <person name="Oren A."/>
            <person name="Chaudhuri R.R."/>
            <person name="La Ragione R."/>
            <person name="Hildebrand F."/>
            <person name="Pallen M.J."/>
        </authorList>
    </citation>
    <scope>NUCLEOTIDE SEQUENCE</scope>
    <source>
        <strain evidence="1">3924</strain>
    </source>
</reference>
<comment type="caution">
    <text evidence="1">The sequence shown here is derived from an EMBL/GenBank/DDBJ whole genome shotgun (WGS) entry which is preliminary data.</text>
</comment>
<reference evidence="1" key="1">
    <citation type="submission" date="2020-10" db="EMBL/GenBank/DDBJ databases">
        <authorList>
            <person name="Gilroy R."/>
        </authorList>
    </citation>
    <scope>NUCLEOTIDE SEQUENCE</scope>
    <source>
        <strain evidence="1">3924</strain>
    </source>
</reference>
<dbReference type="EMBL" id="JADIMV010000129">
    <property type="protein sequence ID" value="MBO8440463.1"/>
    <property type="molecule type" value="Genomic_DNA"/>
</dbReference>
<organism evidence="1 2">
    <name type="scientific">Candidatus Aphodosoma intestinipullorum</name>
    <dbReference type="NCBI Taxonomy" id="2840674"/>
    <lineage>
        <taxon>Bacteria</taxon>
        <taxon>Pseudomonadati</taxon>
        <taxon>Bacteroidota</taxon>
        <taxon>Bacteroidia</taxon>
        <taxon>Bacteroidales</taxon>
        <taxon>Candidatus Aphodosoma</taxon>
    </lineage>
</organism>
<evidence type="ECO:0000313" key="2">
    <source>
        <dbReference type="Proteomes" id="UP000712007"/>
    </source>
</evidence>
<dbReference type="Proteomes" id="UP000712007">
    <property type="component" value="Unassembled WGS sequence"/>
</dbReference>
<name>A0A940DKJ4_9BACT</name>
<dbReference type="AlphaFoldDB" id="A0A940DKJ4"/>
<protein>
    <submittedName>
        <fullName evidence="1">Uncharacterized protein</fullName>
    </submittedName>
</protein>
<evidence type="ECO:0000313" key="1">
    <source>
        <dbReference type="EMBL" id="MBO8440463.1"/>
    </source>
</evidence>
<accession>A0A940DKJ4</accession>
<gene>
    <name evidence="1" type="ORF">IAC51_07420</name>
</gene>